<organism evidence="1 2">
    <name type="scientific">Mucilaginibacter aquariorum</name>
    <dbReference type="NCBI Taxonomy" id="2967225"/>
    <lineage>
        <taxon>Bacteria</taxon>
        <taxon>Pseudomonadati</taxon>
        <taxon>Bacteroidota</taxon>
        <taxon>Sphingobacteriia</taxon>
        <taxon>Sphingobacteriales</taxon>
        <taxon>Sphingobacteriaceae</taxon>
        <taxon>Mucilaginibacter</taxon>
    </lineage>
</organism>
<reference evidence="1 2" key="1">
    <citation type="submission" date="2022-07" db="EMBL/GenBank/DDBJ databases">
        <title>Mucilaginibacter sp. JC4.</title>
        <authorList>
            <person name="Le V."/>
            <person name="Ko S.-R."/>
            <person name="Ahn C.-Y."/>
            <person name="Oh H.-M."/>
        </authorList>
    </citation>
    <scope>NUCLEOTIDE SEQUENCE [LARGE SCALE GENOMIC DNA]</scope>
    <source>
        <strain evidence="1 2">JC4</strain>
    </source>
</reference>
<protein>
    <submittedName>
        <fullName evidence="1">Uncharacterized protein</fullName>
    </submittedName>
</protein>
<keyword evidence="2" id="KW-1185">Reference proteome</keyword>
<proteinExistence type="predicted"/>
<sequence>MVLFLAVAISGCKLDPPIYPEGTVANPDGGVTIGGNITYVMDGKTTTLKPAVFQVISSTQLPPNGSTQIAGGTDVQNMFSLGAKTTVVGTFDADMIMVGSLLGEGTVTFTEINVPGGVKGTVKGTFTGKVSDLSGGGEKDISGSFNITM</sequence>
<accession>A0ABT1T762</accession>
<evidence type="ECO:0000313" key="1">
    <source>
        <dbReference type="EMBL" id="MCQ6960230.1"/>
    </source>
</evidence>
<evidence type="ECO:0000313" key="2">
    <source>
        <dbReference type="Proteomes" id="UP001204376"/>
    </source>
</evidence>
<dbReference type="EMBL" id="JANHOH010000006">
    <property type="protein sequence ID" value="MCQ6960230.1"/>
    <property type="molecule type" value="Genomic_DNA"/>
</dbReference>
<name>A0ABT1T762_9SPHI</name>
<gene>
    <name evidence="1" type="ORF">NPE20_19780</name>
</gene>
<comment type="caution">
    <text evidence="1">The sequence shown here is derived from an EMBL/GenBank/DDBJ whole genome shotgun (WGS) entry which is preliminary data.</text>
</comment>
<dbReference type="Proteomes" id="UP001204376">
    <property type="component" value="Unassembled WGS sequence"/>
</dbReference>